<dbReference type="KEGG" id="arf:AR1Y2_1687"/>
<dbReference type="Pfam" id="PF00005">
    <property type="entry name" value="ABC_tran"/>
    <property type="match status" value="1"/>
</dbReference>
<evidence type="ECO:0000313" key="6">
    <source>
        <dbReference type="Proteomes" id="UP000298653"/>
    </source>
</evidence>
<dbReference type="InterPro" id="IPR027417">
    <property type="entry name" value="P-loop_NTPase"/>
</dbReference>
<evidence type="ECO:0000259" key="4">
    <source>
        <dbReference type="PROSITE" id="PS50893"/>
    </source>
</evidence>
<evidence type="ECO:0000256" key="2">
    <source>
        <dbReference type="ARBA" id="ARBA00022741"/>
    </source>
</evidence>
<dbReference type="SMART" id="SM00382">
    <property type="entry name" value="AAA"/>
    <property type="match status" value="1"/>
</dbReference>
<dbReference type="InterPro" id="IPR017871">
    <property type="entry name" value="ABC_transporter-like_CS"/>
</dbReference>
<dbReference type="InterPro" id="IPR050763">
    <property type="entry name" value="ABC_transporter_ATP-binding"/>
</dbReference>
<accession>A0A4P8IE93</accession>
<proteinExistence type="predicted"/>
<name>A0A4P8IE93_9FIRM</name>
<dbReference type="Gene3D" id="3.40.50.300">
    <property type="entry name" value="P-loop containing nucleotide triphosphate hydrolases"/>
    <property type="match status" value="1"/>
</dbReference>
<sequence length="287" mass="32283">MKNVIEVQNVYLKYPSSKNDTIHGISFDVKEGEIFGFLGPSGAGKSTMQKILTGTLRDYRGSVHIFDTEMRQRTHDYYEKIGVDFEFPNFYGKFTALENLKYFASLYSGRTTDPLKLLEKVGLLHDADKKVSSYSKGMKMRLGFVRSLLHDPQLLFLDEPTSGLDPANARVLKDMILEQKKMGKTIILTTHNMQDAEELCGRVAFMADGTIKAIGSPHALRKGGTNTQVEYTFLDNTREIRKVCTLSNLAHSQDFQTVLKKGLLTSIHSKEQTLEDVFIALTGRGLQ</sequence>
<dbReference type="PROSITE" id="PS50893">
    <property type="entry name" value="ABC_TRANSPORTER_2"/>
    <property type="match status" value="1"/>
</dbReference>
<evidence type="ECO:0000313" key="5">
    <source>
        <dbReference type="EMBL" id="QCP35141.1"/>
    </source>
</evidence>
<keyword evidence="1" id="KW-0813">Transport</keyword>
<dbReference type="InterPro" id="IPR003593">
    <property type="entry name" value="AAA+_ATPase"/>
</dbReference>
<dbReference type="GO" id="GO:0005524">
    <property type="term" value="F:ATP binding"/>
    <property type="evidence" value="ECO:0007669"/>
    <property type="project" value="UniProtKB-KW"/>
</dbReference>
<dbReference type="SUPFAM" id="SSF52540">
    <property type="entry name" value="P-loop containing nucleoside triphosphate hydrolases"/>
    <property type="match status" value="1"/>
</dbReference>
<protein>
    <submittedName>
        <fullName evidence="5">ABC-type multidrug transport system, ATPase component</fullName>
    </submittedName>
</protein>
<dbReference type="GO" id="GO:0016887">
    <property type="term" value="F:ATP hydrolysis activity"/>
    <property type="evidence" value="ECO:0007669"/>
    <property type="project" value="InterPro"/>
</dbReference>
<evidence type="ECO:0000256" key="1">
    <source>
        <dbReference type="ARBA" id="ARBA00022448"/>
    </source>
</evidence>
<keyword evidence="6" id="KW-1185">Reference proteome</keyword>
<dbReference type="EMBL" id="CP040058">
    <property type="protein sequence ID" value="QCP35141.1"/>
    <property type="molecule type" value="Genomic_DNA"/>
</dbReference>
<dbReference type="InterPro" id="IPR003439">
    <property type="entry name" value="ABC_transporter-like_ATP-bd"/>
</dbReference>
<keyword evidence="2" id="KW-0547">Nucleotide-binding</keyword>
<dbReference type="PANTHER" id="PTHR42711">
    <property type="entry name" value="ABC TRANSPORTER ATP-BINDING PROTEIN"/>
    <property type="match status" value="1"/>
</dbReference>
<gene>
    <name evidence="5" type="ORF">AR1Y2_1687</name>
</gene>
<dbReference type="PANTHER" id="PTHR42711:SF18">
    <property type="entry name" value="ABC TRANSPORTER, ATP-BINDING PROTEIN"/>
    <property type="match status" value="1"/>
</dbReference>
<dbReference type="CDD" id="cd03230">
    <property type="entry name" value="ABC_DR_subfamily_A"/>
    <property type="match status" value="1"/>
</dbReference>
<keyword evidence="3" id="KW-0067">ATP-binding</keyword>
<feature type="domain" description="ABC transporter" evidence="4">
    <location>
        <begin position="5"/>
        <end position="233"/>
    </location>
</feature>
<reference evidence="5 6" key="1">
    <citation type="submission" date="2019-05" db="EMBL/GenBank/DDBJ databases">
        <title>Complete genome sequencing of Anaerostipes rhamnosivorans.</title>
        <authorList>
            <person name="Bui T.P.N."/>
            <person name="de Vos W.M."/>
        </authorList>
    </citation>
    <scope>NUCLEOTIDE SEQUENCE [LARGE SCALE GENOMIC DNA]</scope>
    <source>
        <strain evidence="5 6">1y2</strain>
    </source>
</reference>
<dbReference type="AlphaFoldDB" id="A0A4P8IE93"/>
<dbReference type="PROSITE" id="PS00211">
    <property type="entry name" value="ABC_TRANSPORTER_1"/>
    <property type="match status" value="1"/>
</dbReference>
<organism evidence="5 6">
    <name type="scientific">Anaerostipes rhamnosivorans</name>
    <dbReference type="NCBI Taxonomy" id="1229621"/>
    <lineage>
        <taxon>Bacteria</taxon>
        <taxon>Bacillati</taxon>
        <taxon>Bacillota</taxon>
        <taxon>Clostridia</taxon>
        <taxon>Lachnospirales</taxon>
        <taxon>Lachnospiraceae</taxon>
        <taxon>Anaerostipes</taxon>
    </lineage>
</organism>
<evidence type="ECO:0000256" key="3">
    <source>
        <dbReference type="ARBA" id="ARBA00022840"/>
    </source>
</evidence>
<dbReference type="Proteomes" id="UP000298653">
    <property type="component" value="Chromosome"/>
</dbReference>